<name>A0ABS4CJK3_9ENTE</name>
<dbReference type="RefSeq" id="WP_209557441.1">
    <property type="nucleotide sequence ID" value="NZ_JAEDXU010000004.1"/>
</dbReference>
<evidence type="ECO:0000256" key="2">
    <source>
        <dbReference type="SAM" id="Phobius"/>
    </source>
</evidence>
<feature type="transmembrane region" description="Helical" evidence="2">
    <location>
        <begin position="184"/>
        <end position="200"/>
    </location>
</feature>
<keyword evidence="5" id="KW-1185">Reference proteome</keyword>
<dbReference type="Gene3D" id="1.10.260.40">
    <property type="entry name" value="lambda repressor-like DNA-binding domains"/>
    <property type="match status" value="1"/>
</dbReference>
<dbReference type="PROSITE" id="PS50943">
    <property type="entry name" value="HTH_CROC1"/>
    <property type="match status" value="1"/>
</dbReference>
<evidence type="ECO:0000259" key="3">
    <source>
        <dbReference type="PROSITE" id="PS50943"/>
    </source>
</evidence>
<feature type="transmembrane region" description="Helical" evidence="2">
    <location>
        <begin position="85"/>
        <end position="104"/>
    </location>
</feature>
<evidence type="ECO:0000256" key="1">
    <source>
        <dbReference type="ARBA" id="ARBA00023125"/>
    </source>
</evidence>
<dbReference type="EMBL" id="JAEDXU010000004">
    <property type="protein sequence ID" value="MBP1046654.1"/>
    <property type="molecule type" value="Genomic_DNA"/>
</dbReference>
<dbReference type="CDD" id="cd00093">
    <property type="entry name" value="HTH_XRE"/>
    <property type="match status" value="1"/>
</dbReference>
<dbReference type="InterPro" id="IPR010982">
    <property type="entry name" value="Lambda_DNA-bd_dom_sf"/>
</dbReference>
<keyword evidence="2" id="KW-0812">Transmembrane</keyword>
<reference evidence="4 5" key="1">
    <citation type="submission" date="2020-12" db="EMBL/GenBank/DDBJ databases">
        <title>Vagococcus allomyrinae sp. nov. and Enterococcus lavae sp. nov., isolated from the larvae of Allomyrina dichotoma.</title>
        <authorList>
            <person name="Lee S.D."/>
        </authorList>
    </citation>
    <scope>NUCLEOTIDE SEQUENCE [LARGE SCALE GENOMIC DNA]</scope>
    <source>
        <strain evidence="4 5">BWM-S5</strain>
    </source>
</reference>
<proteinExistence type="predicted"/>
<evidence type="ECO:0000313" key="4">
    <source>
        <dbReference type="EMBL" id="MBP1046654.1"/>
    </source>
</evidence>
<dbReference type="PANTHER" id="PTHR46558">
    <property type="entry name" value="TRACRIPTIONAL REGULATORY PROTEIN-RELATED-RELATED"/>
    <property type="match status" value="1"/>
</dbReference>
<dbReference type="Proteomes" id="UP000673375">
    <property type="component" value="Unassembled WGS sequence"/>
</dbReference>
<keyword evidence="2" id="KW-1133">Transmembrane helix</keyword>
<accession>A0ABS4CJK3</accession>
<dbReference type="SUPFAM" id="SSF47413">
    <property type="entry name" value="lambda repressor-like DNA-binding domains"/>
    <property type="match status" value="1"/>
</dbReference>
<dbReference type="InterPro" id="IPR001387">
    <property type="entry name" value="Cro/C1-type_HTH"/>
</dbReference>
<comment type="caution">
    <text evidence="4">The sequence shown here is derived from an EMBL/GenBank/DDBJ whole genome shotgun (WGS) entry which is preliminary data.</text>
</comment>
<gene>
    <name evidence="4" type="ORF">I6N96_10170</name>
</gene>
<feature type="domain" description="HTH cro/C1-type" evidence="3">
    <location>
        <begin position="7"/>
        <end position="61"/>
    </location>
</feature>
<feature type="transmembrane region" description="Helical" evidence="2">
    <location>
        <begin position="128"/>
        <end position="150"/>
    </location>
</feature>
<dbReference type="Pfam" id="PF01381">
    <property type="entry name" value="HTH_3"/>
    <property type="match status" value="1"/>
</dbReference>
<keyword evidence="2" id="KW-0472">Membrane</keyword>
<sequence length="202" mass="23234">MELNEKLKQLRNEQGWTQEQLAEKLFVSRTAVSKWESGRGYPNIDSLKNISQLFSVSIDDLLSNKELLLVAETETRNDRLETLSLVYAMLDFLIFLCLFLPLFGQRDGEIIRMVSLAFSSELTTTRGIIFLIVFIMIGILGAVELFAYLLKKSQLMKRGREASLILHTMTVLLFSQAQLPYVTAYLFMIFIIKIILLIKTRK</sequence>
<evidence type="ECO:0000313" key="5">
    <source>
        <dbReference type="Proteomes" id="UP000673375"/>
    </source>
</evidence>
<organism evidence="4 5">
    <name type="scientific">Enterococcus larvae</name>
    <dbReference type="NCBI Taxonomy" id="2794352"/>
    <lineage>
        <taxon>Bacteria</taxon>
        <taxon>Bacillati</taxon>
        <taxon>Bacillota</taxon>
        <taxon>Bacilli</taxon>
        <taxon>Lactobacillales</taxon>
        <taxon>Enterococcaceae</taxon>
        <taxon>Enterococcus</taxon>
    </lineage>
</organism>
<dbReference type="SMART" id="SM00530">
    <property type="entry name" value="HTH_XRE"/>
    <property type="match status" value="1"/>
</dbReference>
<protein>
    <submittedName>
        <fullName evidence="4">Helix-turn-helix transcriptional regulator</fullName>
    </submittedName>
</protein>
<dbReference type="PANTHER" id="PTHR46558:SF4">
    <property type="entry name" value="DNA-BIDING PHAGE PROTEIN"/>
    <property type="match status" value="1"/>
</dbReference>
<keyword evidence="1" id="KW-0238">DNA-binding</keyword>